<gene>
    <name evidence="8" type="ORF">M9Y10_014701</name>
</gene>
<dbReference type="EMBL" id="JAPFFF010000002">
    <property type="protein sequence ID" value="KAK8896783.1"/>
    <property type="molecule type" value="Genomic_DNA"/>
</dbReference>
<reference evidence="8 9" key="1">
    <citation type="submission" date="2024-04" db="EMBL/GenBank/DDBJ databases">
        <title>Tritrichomonas musculus Genome.</title>
        <authorList>
            <person name="Alves-Ferreira E."/>
            <person name="Grigg M."/>
            <person name="Lorenzi H."/>
            <person name="Galac M."/>
        </authorList>
    </citation>
    <scope>NUCLEOTIDE SEQUENCE [LARGE SCALE GENOMIC DNA]</scope>
    <source>
        <strain evidence="8 9">EAF2021</strain>
    </source>
</reference>
<evidence type="ECO:0000259" key="7">
    <source>
        <dbReference type="PROSITE" id="PS51778"/>
    </source>
</evidence>
<dbReference type="Proteomes" id="UP001470230">
    <property type="component" value="Unassembled WGS sequence"/>
</dbReference>
<comment type="caution">
    <text evidence="8">The sequence shown here is derived from an EMBL/GenBank/DDBJ whole genome shotgun (WGS) entry which is preliminary data.</text>
</comment>
<evidence type="ECO:0000256" key="6">
    <source>
        <dbReference type="SAM" id="Phobius"/>
    </source>
</evidence>
<evidence type="ECO:0000313" key="8">
    <source>
        <dbReference type="EMBL" id="KAK8896783.1"/>
    </source>
</evidence>
<dbReference type="PROSITE" id="PS51778">
    <property type="entry name" value="VAST"/>
    <property type="match status" value="1"/>
</dbReference>
<evidence type="ECO:0000256" key="3">
    <source>
        <dbReference type="ARBA" id="ARBA00022989"/>
    </source>
</evidence>
<accession>A0ABR2L090</accession>
<name>A0ABR2L090_9EUKA</name>
<feature type="domain" description="VASt" evidence="7">
    <location>
        <begin position="122"/>
        <end position="286"/>
    </location>
</feature>
<feature type="transmembrane region" description="Helical" evidence="6">
    <location>
        <begin position="340"/>
        <end position="359"/>
    </location>
</feature>
<feature type="coiled-coil region" evidence="5">
    <location>
        <begin position="279"/>
        <end position="311"/>
    </location>
</feature>
<comment type="subcellular location">
    <subcellularLocation>
        <location evidence="1">Membrane</location>
    </subcellularLocation>
</comment>
<evidence type="ECO:0000313" key="9">
    <source>
        <dbReference type="Proteomes" id="UP001470230"/>
    </source>
</evidence>
<protein>
    <recommendedName>
        <fullName evidence="7">VASt domain-containing protein</fullName>
    </recommendedName>
</protein>
<proteinExistence type="predicted"/>
<organism evidence="8 9">
    <name type="scientific">Tritrichomonas musculus</name>
    <dbReference type="NCBI Taxonomy" id="1915356"/>
    <lineage>
        <taxon>Eukaryota</taxon>
        <taxon>Metamonada</taxon>
        <taxon>Parabasalia</taxon>
        <taxon>Tritrichomonadida</taxon>
        <taxon>Tritrichomonadidae</taxon>
        <taxon>Tritrichomonas</taxon>
    </lineage>
</organism>
<keyword evidence="5" id="KW-0175">Coiled coil</keyword>
<dbReference type="Gene3D" id="2.30.29.30">
    <property type="entry name" value="Pleckstrin-homology domain (PH domain)/Phosphotyrosine-binding domain (PTB)"/>
    <property type="match status" value="1"/>
</dbReference>
<keyword evidence="9" id="KW-1185">Reference proteome</keyword>
<evidence type="ECO:0000256" key="2">
    <source>
        <dbReference type="ARBA" id="ARBA00022692"/>
    </source>
</evidence>
<keyword evidence="4 6" id="KW-0472">Membrane</keyword>
<keyword evidence="2 6" id="KW-0812">Transmembrane</keyword>
<evidence type="ECO:0000256" key="4">
    <source>
        <dbReference type="ARBA" id="ARBA00023136"/>
    </source>
</evidence>
<feature type="transmembrane region" description="Helical" evidence="6">
    <location>
        <begin position="311"/>
        <end position="328"/>
    </location>
</feature>
<sequence length="360" mass="41848">MSQESLISSFSCFLVQKVSHHGTLEIYPTKICFIYTGSEDNSKTNIDFSNITDIIVETRFAHAMNNLEIRVDDQSYLFTGLHEAQSVKDMINIMKQALEHPRVSYGFTNTGENTVQWKDLEDPILLYSCTVPANMAAVSSRILSKDFFIDLYGSVGNEDISINDWEEKDGYMERRIDYAKLVVLPVLGKNLIKVSETQLLFDLGNRKAIAVISNLGKTPFCECFDPQVQLFFDDKGDKVEFLVKFQMIWSSEPFVKSIIDNKTTTEIRAFYTDMGKQLLRELGGQADEAEKREEEEEEKKLEDDFAKTRKIYKLVIILLLVNLFFVVAHKYRKRGKKQHYIFFLWKMFMFFLFLLLLIFF</sequence>
<keyword evidence="3 6" id="KW-1133">Transmembrane helix</keyword>
<dbReference type="InterPro" id="IPR011993">
    <property type="entry name" value="PH-like_dom_sf"/>
</dbReference>
<dbReference type="InterPro" id="IPR031968">
    <property type="entry name" value="VASt"/>
</dbReference>
<evidence type="ECO:0000256" key="5">
    <source>
        <dbReference type="SAM" id="Coils"/>
    </source>
</evidence>
<evidence type="ECO:0000256" key="1">
    <source>
        <dbReference type="ARBA" id="ARBA00004370"/>
    </source>
</evidence>
<dbReference type="Pfam" id="PF16016">
    <property type="entry name" value="VASt"/>
    <property type="match status" value="1"/>
</dbReference>